<keyword evidence="2" id="KW-0813">Transport</keyword>
<dbReference type="PROSITE" id="PS50893">
    <property type="entry name" value="ABC_TRANSPORTER_2"/>
    <property type="match status" value="1"/>
</dbReference>
<protein>
    <submittedName>
        <fullName evidence="9">Fluoroquinolones export ATP-binding protein</fullName>
        <ecNumber evidence="9">3.6.3.-</ecNumber>
    </submittedName>
</protein>
<keyword evidence="10" id="KW-1185">Reference proteome</keyword>
<evidence type="ECO:0000256" key="1">
    <source>
        <dbReference type="ARBA" id="ARBA00004236"/>
    </source>
</evidence>
<reference evidence="9 10" key="1">
    <citation type="journal article" date="2017" name="Int. J. Syst. Evol. Microbiol.">
        <title>Macrococcus canis sp. nov., a skin bacterium associated with infections in dogs.</title>
        <authorList>
            <person name="Gobeli Brawand S."/>
            <person name="Cotting K."/>
            <person name="Gomez-Sanz E."/>
            <person name="Collaud A."/>
            <person name="Thomann A."/>
            <person name="Brodard I."/>
            <person name="Rodriguez-Campos S."/>
            <person name="Strauss C."/>
            <person name="Perreten V."/>
        </authorList>
    </citation>
    <scope>NUCLEOTIDE SEQUENCE [LARGE SCALE GENOMIC DNA]</scope>
    <source>
        <strain evidence="9 10">KM45013</strain>
    </source>
</reference>
<dbReference type="EC" id="3.6.3.-" evidence="9"/>
<proteinExistence type="predicted"/>
<comment type="subcellular location">
    <subcellularLocation>
        <location evidence="1">Cell membrane</location>
    </subcellularLocation>
</comment>
<dbReference type="InterPro" id="IPR027417">
    <property type="entry name" value="P-loop_NTPase"/>
</dbReference>
<evidence type="ECO:0000313" key="10">
    <source>
        <dbReference type="Proteomes" id="UP000194154"/>
    </source>
</evidence>
<dbReference type="STRING" id="1855823.MCCS_01820"/>
<organism evidence="9 10">
    <name type="scientific">Macrococcoides canis</name>
    <dbReference type="NCBI Taxonomy" id="1855823"/>
    <lineage>
        <taxon>Bacteria</taxon>
        <taxon>Bacillati</taxon>
        <taxon>Bacillota</taxon>
        <taxon>Bacilli</taxon>
        <taxon>Bacillales</taxon>
        <taxon>Staphylococcaceae</taxon>
        <taxon>Macrococcoides</taxon>
    </lineage>
</organism>
<feature type="domain" description="ABC transporter" evidence="8">
    <location>
        <begin position="4"/>
        <end position="231"/>
    </location>
</feature>
<dbReference type="GO" id="GO:0005886">
    <property type="term" value="C:plasma membrane"/>
    <property type="evidence" value="ECO:0007669"/>
    <property type="project" value="UniProtKB-SubCell"/>
</dbReference>
<evidence type="ECO:0000259" key="8">
    <source>
        <dbReference type="PROSITE" id="PS50893"/>
    </source>
</evidence>
<dbReference type="Pfam" id="PF00005">
    <property type="entry name" value="ABC_tran"/>
    <property type="match status" value="1"/>
</dbReference>
<dbReference type="PANTHER" id="PTHR42711">
    <property type="entry name" value="ABC TRANSPORTER ATP-BINDING PROTEIN"/>
    <property type="match status" value="1"/>
</dbReference>
<evidence type="ECO:0000256" key="2">
    <source>
        <dbReference type="ARBA" id="ARBA00022448"/>
    </source>
</evidence>
<keyword evidence="3" id="KW-1003">Cell membrane</keyword>
<dbReference type="GeneID" id="35294338"/>
<dbReference type="PANTHER" id="PTHR42711:SF13">
    <property type="entry name" value="ABC TRANSPORTER, ATP-BINDING PROTEIN"/>
    <property type="match status" value="1"/>
</dbReference>
<dbReference type="AlphaFoldDB" id="A0A1W7A891"/>
<dbReference type="Proteomes" id="UP000194154">
    <property type="component" value="Chromosome"/>
</dbReference>
<dbReference type="RefSeq" id="WP_086041568.1">
    <property type="nucleotide sequence ID" value="NZ_CBCRZA010000020.1"/>
</dbReference>
<dbReference type="InterPro" id="IPR050763">
    <property type="entry name" value="ABC_transporter_ATP-binding"/>
</dbReference>
<evidence type="ECO:0000256" key="4">
    <source>
        <dbReference type="ARBA" id="ARBA00022741"/>
    </source>
</evidence>
<evidence type="ECO:0000313" key="9">
    <source>
        <dbReference type="EMBL" id="ARQ05853.1"/>
    </source>
</evidence>
<accession>A0A1W7A891</accession>
<dbReference type="SUPFAM" id="SSF52540">
    <property type="entry name" value="P-loop containing nucleoside triphosphate hydrolases"/>
    <property type="match status" value="1"/>
</dbReference>
<evidence type="ECO:0000256" key="6">
    <source>
        <dbReference type="ARBA" id="ARBA00022967"/>
    </source>
</evidence>
<dbReference type="OrthoDB" id="9804819at2"/>
<dbReference type="PROSITE" id="PS00211">
    <property type="entry name" value="ABC_TRANSPORTER_1"/>
    <property type="match status" value="1"/>
</dbReference>
<dbReference type="EMBL" id="CP021059">
    <property type="protein sequence ID" value="ARQ05853.1"/>
    <property type="molecule type" value="Genomic_DNA"/>
</dbReference>
<dbReference type="InterPro" id="IPR003593">
    <property type="entry name" value="AAA+_ATPase"/>
</dbReference>
<dbReference type="FunFam" id="3.40.50.300:FF:000589">
    <property type="entry name" value="ABC transporter, ATP-binding subunit"/>
    <property type="match status" value="1"/>
</dbReference>
<dbReference type="KEGG" id="mcak:MCCS_01820"/>
<gene>
    <name evidence="9" type="ORF">MCCS_01820</name>
</gene>
<dbReference type="GO" id="GO:0005524">
    <property type="term" value="F:ATP binding"/>
    <property type="evidence" value="ECO:0007669"/>
    <property type="project" value="UniProtKB-KW"/>
</dbReference>
<keyword evidence="7" id="KW-0472">Membrane</keyword>
<name>A0A1W7A891_9STAP</name>
<dbReference type="GO" id="GO:0016887">
    <property type="term" value="F:ATP hydrolysis activity"/>
    <property type="evidence" value="ECO:0007669"/>
    <property type="project" value="InterPro"/>
</dbReference>
<dbReference type="InterPro" id="IPR003439">
    <property type="entry name" value="ABC_transporter-like_ATP-bd"/>
</dbReference>
<keyword evidence="5 9" id="KW-0067">ATP-binding</keyword>
<sequence>MTLIQMNDVVKMYDSKKAVNHLSLNINQGEIFGLLGPSGSGKTTTIKMLTGETSITEGSIQVFQYKDKALQTAEFREQIGILSDNSALYERLTVFDNLKMFAGLYKQPVNRIEEVLSFVQLENEKKTIVKKLSKGMRQRILLAKALIHQPKLLFLDEPTSALDPNTTRHIHKGLLKLKESGTTIFLTTHDMDEAESLCDRIALINNGKLIALDTPDNLRNQHSDQTITVEMNNLEKKRVHKEDVMQITELLNTKQVKRIYTNEPTLGEVFIKVTGKELV</sequence>
<evidence type="ECO:0000256" key="3">
    <source>
        <dbReference type="ARBA" id="ARBA00022475"/>
    </source>
</evidence>
<dbReference type="InterPro" id="IPR017871">
    <property type="entry name" value="ABC_transporter-like_CS"/>
</dbReference>
<keyword evidence="4" id="KW-0547">Nucleotide-binding</keyword>
<dbReference type="SMART" id="SM00382">
    <property type="entry name" value="AAA"/>
    <property type="match status" value="1"/>
</dbReference>
<evidence type="ECO:0000256" key="7">
    <source>
        <dbReference type="ARBA" id="ARBA00023136"/>
    </source>
</evidence>
<evidence type="ECO:0000256" key="5">
    <source>
        <dbReference type="ARBA" id="ARBA00022840"/>
    </source>
</evidence>
<keyword evidence="6" id="KW-1278">Translocase</keyword>
<dbReference type="Gene3D" id="3.40.50.300">
    <property type="entry name" value="P-loop containing nucleotide triphosphate hydrolases"/>
    <property type="match status" value="1"/>
</dbReference>
<keyword evidence="9" id="KW-0378">Hydrolase</keyword>